<reference evidence="2" key="1">
    <citation type="submission" date="2020-10" db="EMBL/GenBank/DDBJ databases">
        <authorList>
            <person name="Gilroy R."/>
        </authorList>
    </citation>
    <scope>NUCLEOTIDE SEQUENCE</scope>
    <source>
        <strain evidence="2">CHK187-14744</strain>
    </source>
</reference>
<name>A0A9D1HJW6_9FIRM</name>
<reference evidence="2" key="2">
    <citation type="journal article" date="2021" name="PeerJ">
        <title>Extensive microbial diversity within the chicken gut microbiome revealed by metagenomics and culture.</title>
        <authorList>
            <person name="Gilroy R."/>
            <person name="Ravi A."/>
            <person name="Getino M."/>
            <person name="Pursley I."/>
            <person name="Horton D.L."/>
            <person name="Alikhan N.F."/>
            <person name="Baker D."/>
            <person name="Gharbi K."/>
            <person name="Hall N."/>
            <person name="Watson M."/>
            <person name="Adriaenssens E.M."/>
            <person name="Foster-Nyarko E."/>
            <person name="Jarju S."/>
            <person name="Secka A."/>
            <person name="Antonio M."/>
            <person name="Oren A."/>
            <person name="Chaudhuri R.R."/>
            <person name="La Ragione R."/>
            <person name="Hildebrand F."/>
            <person name="Pallen M.J."/>
        </authorList>
    </citation>
    <scope>NUCLEOTIDE SEQUENCE</scope>
    <source>
        <strain evidence="2">CHK187-14744</strain>
    </source>
</reference>
<comment type="caution">
    <text evidence="2">The sequence shown here is derived from an EMBL/GenBank/DDBJ whole genome shotgun (WGS) entry which is preliminary data.</text>
</comment>
<sequence>MEEELPVPPVEASEDEKTDASEKEDAEGTPDSESESGTDTGSAVKIDWALAPSYDFYDMEPVITNYPGSVRSLDQTAAAWMSVVLTCQEPKTEADQTEPAVETHNFGVKETGEDETEKYGLIDYTGKEIAAQGTVERSASGLPTIGKTNSEDQPIVINPDGSDGQALDTAVYTPSYYILESDQKGEGFDDSCAGAVLAYDKAGDKEPAGVVIFDGKGNRINGELYDYGFQLADGLIVLCKDGKWGAVDITGKTVIPFEYEAASYTHNGATPVCKDGKWGYVDRQGKGMTAFVFEKALPSYQGQAWVKYDGKWGVVRLEGAEEEPETESPATTATPEETVQTEAPLTEAPQTETPQTETEAPQTESQTESPQPSTEETQQTETETIGSDSAVIQILPGSMETTGPSLLENFEN</sequence>
<feature type="region of interest" description="Disordered" evidence="1">
    <location>
        <begin position="1"/>
        <end position="43"/>
    </location>
</feature>
<dbReference type="EMBL" id="DVLT01000057">
    <property type="protein sequence ID" value="HIU03537.1"/>
    <property type="molecule type" value="Genomic_DNA"/>
</dbReference>
<dbReference type="PANTHER" id="PTHR37841:SF1">
    <property type="entry name" value="DUF3298 DOMAIN-CONTAINING PROTEIN"/>
    <property type="match status" value="1"/>
</dbReference>
<feature type="compositionally biased region" description="Acidic residues" evidence="1">
    <location>
        <begin position="24"/>
        <end position="36"/>
    </location>
</feature>
<accession>A0A9D1HJW6</accession>
<protein>
    <submittedName>
        <fullName evidence="2">WG repeat-containing protein</fullName>
    </submittedName>
</protein>
<dbReference type="Pfam" id="PF14903">
    <property type="entry name" value="WG_beta_rep"/>
    <property type="match status" value="1"/>
</dbReference>
<feature type="compositionally biased region" description="Low complexity" evidence="1">
    <location>
        <begin position="327"/>
        <end position="384"/>
    </location>
</feature>
<dbReference type="InterPro" id="IPR032774">
    <property type="entry name" value="WG_beta_rep"/>
</dbReference>
<evidence type="ECO:0000313" key="2">
    <source>
        <dbReference type="EMBL" id="HIU03537.1"/>
    </source>
</evidence>
<evidence type="ECO:0000256" key="1">
    <source>
        <dbReference type="SAM" id="MobiDB-lite"/>
    </source>
</evidence>
<dbReference type="PANTHER" id="PTHR37841">
    <property type="entry name" value="GLR2918 PROTEIN"/>
    <property type="match status" value="1"/>
</dbReference>
<dbReference type="SUPFAM" id="SSF69360">
    <property type="entry name" value="Cell wall binding repeat"/>
    <property type="match status" value="1"/>
</dbReference>
<evidence type="ECO:0000313" key="3">
    <source>
        <dbReference type="Proteomes" id="UP000824164"/>
    </source>
</evidence>
<dbReference type="AlphaFoldDB" id="A0A9D1HJW6"/>
<dbReference type="Proteomes" id="UP000824164">
    <property type="component" value="Unassembled WGS sequence"/>
</dbReference>
<gene>
    <name evidence="2" type="ORF">IAB63_09835</name>
</gene>
<proteinExistence type="predicted"/>
<feature type="region of interest" description="Disordered" evidence="1">
    <location>
        <begin position="319"/>
        <end position="390"/>
    </location>
</feature>
<organism evidence="2 3">
    <name type="scientific">Candidatus Onthocola gallistercoris</name>
    <dbReference type="NCBI Taxonomy" id="2840876"/>
    <lineage>
        <taxon>Bacteria</taxon>
        <taxon>Bacillati</taxon>
        <taxon>Bacillota</taxon>
        <taxon>Bacilli</taxon>
        <taxon>Candidatus Onthocola</taxon>
    </lineage>
</organism>